<accession>A0A3P7LIE0</accession>
<evidence type="ECO:0000256" key="2">
    <source>
        <dbReference type="SAM" id="Phobius"/>
    </source>
</evidence>
<dbReference type="OrthoDB" id="5872817at2759"/>
<organism evidence="4 5">
    <name type="scientific">Strongylus vulgaris</name>
    <name type="common">Blood worm</name>
    <dbReference type="NCBI Taxonomy" id="40348"/>
    <lineage>
        <taxon>Eukaryota</taxon>
        <taxon>Metazoa</taxon>
        <taxon>Ecdysozoa</taxon>
        <taxon>Nematoda</taxon>
        <taxon>Chromadorea</taxon>
        <taxon>Rhabditida</taxon>
        <taxon>Rhabditina</taxon>
        <taxon>Rhabditomorpha</taxon>
        <taxon>Strongyloidea</taxon>
        <taxon>Strongylidae</taxon>
        <taxon>Strongylus</taxon>
    </lineage>
</organism>
<feature type="non-terminal residue" evidence="4">
    <location>
        <position position="100"/>
    </location>
</feature>
<dbReference type="InterPro" id="IPR002486">
    <property type="entry name" value="Col_cuticle_N"/>
</dbReference>
<keyword evidence="2" id="KW-0472">Membrane</keyword>
<dbReference type="Proteomes" id="UP000270094">
    <property type="component" value="Unassembled WGS sequence"/>
</dbReference>
<evidence type="ECO:0000313" key="5">
    <source>
        <dbReference type="Proteomes" id="UP000270094"/>
    </source>
</evidence>
<proteinExistence type="predicted"/>
<feature type="transmembrane region" description="Helical" evidence="2">
    <location>
        <begin position="12"/>
        <end position="36"/>
    </location>
</feature>
<name>A0A3P7LIE0_STRVU</name>
<dbReference type="SMART" id="SM01088">
    <property type="entry name" value="Col_cuticle_N"/>
    <property type="match status" value="1"/>
</dbReference>
<evidence type="ECO:0000313" key="4">
    <source>
        <dbReference type="EMBL" id="VDM79042.1"/>
    </source>
</evidence>
<keyword evidence="5" id="KW-1185">Reference proteome</keyword>
<dbReference type="EMBL" id="UYYB01103775">
    <property type="protein sequence ID" value="VDM79042.1"/>
    <property type="molecule type" value="Genomic_DNA"/>
</dbReference>
<keyword evidence="1" id="KW-0677">Repeat</keyword>
<reference evidence="4 5" key="1">
    <citation type="submission" date="2018-11" db="EMBL/GenBank/DDBJ databases">
        <authorList>
            <consortium name="Pathogen Informatics"/>
        </authorList>
    </citation>
    <scope>NUCLEOTIDE SEQUENCE [LARGE SCALE GENOMIC DNA]</scope>
</reference>
<keyword evidence="2" id="KW-0812">Transmembrane</keyword>
<evidence type="ECO:0000256" key="1">
    <source>
        <dbReference type="ARBA" id="ARBA00022737"/>
    </source>
</evidence>
<keyword evidence="2" id="KW-1133">Transmembrane helix</keyword>
<sequence>MDLDNKIFAYRFLAYTTLAFSAVAILSICVTLPMVYEYANRIKHQINNEAGYCKVCDIINNVFLFVILKLYVKTSASDIWSEIHSMKKINHTREARQAGY</sequence>
<dbReference type="GO" id="GO:0042302">
    <property type="term" value="F:structural constituent of cuticle"/>
    <property type="evidence" value="ECO:0007669"/>
    <property type="project" value="InterPro"/>
</dbReference>
<dbReference type="AlphaFoldDB" id="A0A3P7LIE0"/>
<evidence type="ECO:0000259" key="3">
    <source>
        <dbReference type="SMART" id="SM01088"/>
    </source>
</evidence>
<dbReference type="Pfam" id="PF01484">
    <property type="entry name" value="Col_cuticle_N"/>
    <property type="match status" value="1"/>
</dbReference>
<protein>
    <recommendedName>
        <fullName evidence="3">Nematode cuticle collagen N-terminal domain-containing protein</fullName>
    </recommendedName>
</protein>
<gene>
    <name evidence="4" type="ORF">SVUK_LOCUS14040</name>
</gene>
<feature type="domain" description="Nematode cuticle collagen N-terminal" evidence="3">
    <location>
        <begin position="12"/>
        <end position="83"/>
    </location>
</feature>